<evidence type="ECO:0000313" key="3">
    <source>
        <dbReference type="Proteomes" id="UP001476798"/>
    </source>
</evidence>
<dbReference type="PANTHER" id="PTHR21013">
    <property type="entry name" value="ATP SYNTHASE MITOCHONDRIAL F1 COMPLEX ASSEMBLY FACTOR 2/ATP12 PROTEIN, MITOCHONDRIAL PRECURSOR"/>
    <property type="match status" value="1"/>
</dbReference>
<organism evidence="2 3">
    <name type="scientific">Goodea atripinnis</name>
    <dbReference type="NCBI Taxonomy" id="208336"/>
    <lineage>
        <taxon>Eukaryota</taxon>
        <taxon>Metazoa</taxon>
        <taxon>Chordata</taxon>
        <taxon>Craniata</taxon>
        <taxon>Vertebrata</taxon>
        <taxon>Euteleostomi</taxon>
        <taxon>Actinopterygii</taxon>
        <taxon>Neopterygii</taxon>
        <taxon>Teleostei</taxon>
        <taxon>Neoteleostei</taxon>
        <taxon>Acanthomorphata</taxon>
        <taxon>Ovalentaria</taxon>
        <taxon>Atherinomorphae</taxon>
        <taxon>Cyprinodontiformes</taxon>
        <taxon>Goodeidae</taxon>
        <taxon>Goodea</taxon>
    </lineage>
</organism>
<dbReference type="Gene3D" id="1.10.3580.10">
    <property type="entry name" value="ATP12 ATPase"/>
    <property type="match status" value="1"/>
</dbReference>
<gene>
    <name evidence="2" type="ORF">GOODEAATRI_017906</name>
</gene>
<comment type="caution">
    <text evidence="2">The sequence shown here is derived from an EMBL/GenBank/DDBJ whole genome shotgun (WGS) entry which is preliminary data.</text>
</comment>
<proteinExistence type="predicted"/>
<feature type="region of interest" description="Disordered" evidence="1">
    <location>
        <begin position="60"/>
        <end position="101"/>
    </location>
</feature>
<dbReference type="Proteomes" id="UP001476798">
    <property type="component" value="Unassembled WGS sequence"/>
</dbReference>
<evidence type="ECO:0000256" key="1">
    <source>
        <dbReference type="SAM" id="MobiDB-lite"/>
    </source>
</evidence>
<dbReference type="InterPro" id="IPR011419">
    <property type="entry name" value="ATP12_ATP_synth-F1-assembly"/>
</dbReference>
<accession>A0ABV0PPI2</accession>
<evidence type="ECO:0000313" key="2">
    <source>
        <dbReference type="EMBL" id="MEQ2185410.1"/>
    </source>
</evidence>
<keyword evidence="3" id="KW-1185">Reference proteome</keyword>
<protein>
    <submittedName>
        <fullName evidence="2">Uncharacterized protein</fullName>
    </submittedName>
</protein>
<sequence length="178" mass="19749">MPVTSSLRHKNVNILVPYLQNNLHVVRVPFALLVAPEFGAAVQERGDDARLLGVYRRRRDKRDRGSEGRGGVAEVSSGDGHGSGFAGCAPTAVNSRPEIPEGTKDRFRQHLSSYTLWSLTAGLEFVITQLKSLVLSLGMIDRHLSVEQAVLLSRLEEEYQVGMTQYMTVQSLFSYRSC</sequence>
<dbReference type="InterPro" id="IPR023335">
    <property type="entry name" value="ATP12_ortho_dom_sf"/>
</dbReference>
<dbReference type="EMBL" id="JAHRIO010081451">
    <property type="protein sequence ID" value="MEQ2185410.1"/>
    <property type="molecule type" value="Genomic_DNA"/>
</dbReference>
<dbReference type="SUPFAM" id="SSF160909">
    <property type="entry name" value="ATP12-like"/>
    <property type="match status" value="1"/>
</dbReference>
<dbReference type="PANTHER" id="PTHR21013:SF10">
    <property type="entry name" value="ATP SYNTHASE MITOCHONDRIAL F1 COMPLEX ASSEMBLY FACTOR 2"/>
    <property type="match status" value="1"/>
</dbReference>
<reference evidence="2 3" key="1">
    <citation type="submission" date="2021-06" db="EMBL/GenBank/DDBJ databases">
        <authorList>
            <person name="Palmer J.M."/>
        </authorList>
    </citation>
    <scope>NUCLEOTIDE SEQUENCE [LARGE SCALE GENOMIC DNA]</scope>
    <source>
        <strain evidence="2 3">GA_2019</strain>
        <tissue evidence="2">Muscle</tissue>
    </source>
</reference>
<name>A0ABV0PPI2_9TELE</name>